<keyword evidence="19" id="KW-1185">Reference proteome</keyword>
<dbReference type="InterPro" id="IPR001841">
    <property type="entry name" value="Znf_RING"/>
</dbReference>
<evidence type="ECO:0000256" key="1">
    <source>
        <dbReference type="ARBA" id="ARBA00000900"/>
    </source>
</evidence>
<organism evidence="18 19">
    <name type="scientific">Acer yangbiense</name>
    <dbReference type="NCBI Taxonomy" id="1000413"/>
    <lineage>
        <taxon>Eukaryota</taxon>
        <taxon>Viridiplantae</taxon>
        <taxon>Streptophyta</taxon>
        <taxon>Embryophyta</taxon>
        <taxon>Tracheophyta</taxon>
        <taxon>Spermatophyta</taxon>
        <taxon>Magnoliopsida</taxon>
        <taxon>eudicotyledons</taxon>
        <taxon>Gunneridae</taxon>
        <taxon>Pentapetalae</taxon>
        <taxon>rosids</taxon>
        <taxon>malvids</taxon>
        <taxon>Sapindales</taxon>
        <taxon>Sapindaceae</taxon>
        <taxon>Hippocastanoideae</taxon>
        <taxon>Acereae</taxon>
        <taxon>Acer</taxon>
    </lineage>
</organism>
<keyword evidence="15" id="KW-0175">Coiled coil</keyword>
<feature type="domain" description="RING-type" evidence="17">
    <location>
        <begin position="135"/>
        <end position="177"/>
    </location>
</feature>
<comment type="caution">
    <text evidence="18">The sequence shown here is derived from an EMBL/GenBank/DDBJ whole genome shotgun (WGS) entry which is preliminary data.</text>
</comment>
<dbReference type="FunFam" id="3.30.40.10:FF:000231">
    <property type="entry name" value="RING-H2 finger protein ATL46"/>
    <property type="match status" value="1"/>
</dbReference>
<evidence type="ECO:0000256" key="8">
    <source>
        <dbReference type="ARBA" id="ARBA00022771"/>
    </source>
</evidence>
<dbReference type="GO" id="GO:0061630">
    <property type="term" value="F:ubiquitin protein ligase activity"/>
    <property type="evidence" value="ECO:0007669"/>
    <property type="project" value="UniProtKB-EC"/>
</dbReference>
<comment type="similarity">
    <text evidence="13">Belongs to the RING-type zinc finger family. ATL subfamily.</text>
</comment>
<feature type="coiled-coil region" evidence="15">
    <location>
        <begin position="610"/>
        <end position="637"/>
    </location>
</feature>
<evidence type="ECO:0000256" key="12">
    <source>
        <dbReference type="ARBA" id="ARBA00023136"/>
    </source>
</evidence>
<keyword evidence="6 16" id="KW-0812">Transmembrane</keyword>
<evidence type="ECO:0000256" key="5">
    <source>
        <dbReference type="ARBA" id="ARBA00022679"/>
    </source>
</evidence>
<dbReference type="EC" id="2.3.2.27" evidence="4"/>
<evidence type="ECO:0000256" key="4">
    <source>
        <dbReference type="ARBA" id="ARBA00012483"/>
    </source>
</evidence>
<evidence type="ECO:0000256" key="10">
    <source>
        <dbReference type="ARBA" id="ARBA00022833"/>
    </source>
</evidence>
<dbReference type="OrthoDB" id="8062037at2759"/>
<dbReference type="GO" id="GO:0008270">
    <property type="term" value="F:zinc ion binding"/>
    <property type="evidence" value="ECO:0007669"/>
    <property type="project" value="UniProtKB-KW"/>
</dbReference>
<comment type="catalytic activity">
    <reaction evidence="1">
        <text>S-ubiquitinyl-[E2 ubiquitin-conjugating enzyme]-L-cysteine + [acceptor protein]-L-lysine = [E2 ubiquitin-conjugating enzyme]-L-cysteine + N(6)-ubiquitinyl-[acceptor protein]-L-lysine.</text>
        <dbReference type="EC" id="2.3.2.27"/>
    </reaction>
</comment>
<comment type="subcellular location">
    <subcellularLocation>
        <location evidence="2">Membrane</location>
        <topology evidence="2">Single-pass membrane protein</topology>
    </subcellularLocation>
</comment>
<dbReference type="SUPFAM" id="SSF57850">
    <property type="entry name" value="RING/U-box"/>
    <property type="match status" value="1"/>
</dbReference>
<evidence type="ECO:0000256" key="14">
    <source>
        <dbReference type="PROSITE-ProRule" id="PRU00175"/>
    </source>
</evidence>
<evidence type="ECO:0000256" key="9">
    <source>
        <dbReference type="ARBA" id="ARBA00022786"/>
    </source>
</evidence>
<keyword evidence="11 16" id="KW-1133">Transmembrane helix</keyword>
<accession>A0A5C7HX72</accession>
<evidence type="ECO:0000256" key="13">
    <source>
        <dbReference type="ARBA" id="ARBA00024209"/>
    </source>
</evidence>
<dbReference type="Pfam" id="PF13639">
    <property type="entry name" value="zf-RING_2"/>
    <property type="match status" value="1"/>
</dbReference>
<dbReference type="GO" id="GO:0016020">
    <property type="term" value="C:membrane"/>
    <property type="evidence" value="ECO:0007669"/>
    <property type="project" value="UniProtKB-SubCell"/>
</dbReference>
<keyword evidence="7" id="KW-0479">Metal-binding</keyword>
<dbReference type="Gene3D" id="3.30.40.10">
    <property type="entry name" value="Zinc/RING finger domain, C3HC4 (zinc finger)"/>
    <property type="match status" value="1"/>
</dbReference>
<keyword evidence="10" id="KW-0862">Zinc</keyword>
<dbReference type="CDD" id="cd16461">
    <property type="entry name" value="RING-H2_EL5-like"/>
    <property type="match status" value="1"/>
</dbReference>
<dbReference type="Proteomes" id="UP000323000">
    <property type="component" value="Chromosome 5"/>
</dbReference>
<evidence type="ECO:0000259" key="17">
    <source>
        <dbReference type="PROSITE" id="PS50089"/>
    </source>
</evidence>
<protein>
    <recommendedName>
        <fullName evidence="4">RING-type E3 ubiquitin transferase</fullName>
        <ecNumber evidence="4">2.3.2.27</ecNumber>
    </recommendedName>
</protein>
<keyword evidence="12 16" id="KW-0472">Membrane</keyword>
<evidence type="ECO:0000256" key="16">
    <source>
        <dbReference type="SAM" id="Phobius"/>
    </source>
</evidence>
<evidence type="ECO:0000313" key="18">
    <source>
        <dbReference type="EMBL" id="TXG60936.1"/>
    </source>
</evidence>
<dbReference type="EMBL" id="VAHF01000005">
    <property type="protein sequence ID" value="TXG60936.1"/>
    <property type="molecule type" value="Genomic_DNA"/>
</dbReference>
<reference evidence="19" key="1">
    <citation type="journal article" date="2019" name="Gigascience">
        <title>De novo genome assembly of the endangered Acer yangbiense, a plant species with extremely small populations endemic to Yunnan Province, China.</title>
        <authorList>
            <person name="Yang J."/>
            <person name="Wariss H.M."/>
            <person name="Tao L."/>
            <person name="Zhang R."/>
            <person name="Yun Q."/>
            <person name="Hollingsworth P."/>
            <person name="Dao Z."/>
            <person name="Luo G."/>
            <person name="Guo H."/>
            <person name="Ma Y."/>
            <person name="Sun W."/>
        </authorList>
    </citation>
    <scope>NUCLEOTIDE SEQUENCE [LARGE SCALE GENOMIC DNA]</scope>
    <source>
        <strain evidence="19">cv. Malutang</strain>
    </source>
</reference>
<dbReference type="PANTHER" id="PTHR45768">
    <property type="entry name" value="E3 UBIQUITIN-PROTEIN LIGASE RNF13-LIKE"/>
    <property type="match status" value="1"/>
</dbReference>
<keyword evidence="5" id="KW-0808">Transferase</keyword>
<dbReference type="PANTHER" id="PTHR45768:SF10">
    <property type="entry name" value="RING-H2 FINGER PROTEIN ATL13-RELATED"/>
    <property type="match status" value="1"/>
</dbReference>
<dbReference type="InterPro" id="IPR013083">
    <property type="entry name" value="Znf_RING/FYVE/PHD"/>
</dbReference>
<evidence type="ECO:0000256" key="11">
    <source>
        <dbReference type="ARBA" id="ARBA00022989"/>
    </source>
</evidence>
<feature type="transmembrane region" description="Helical" evidence="16">
    <location>
        <begin position="54"/>
        <end position="75"/>
    </location>
</feature>
<evidence type="ECO:0000256" key="6">
    <source>
        <dbReference type="ARBA" id="ARBA00022692"/>
    </source>
</evidence>
<comment type="pathway">
    <text evidence="3">Protein modification; protein ubiquitination.</text>
</comment>
<gene>
    <name evidence="18" type="ORF">EZV62_012299</name>
</gene>
<keyword evidence="8 14" id="KW-0863">Zinc-finger</keyword>
<evidence type="ECO:0000256" key="15">
    <source>
        <dbReference type="SAM" id="Coils"/>
    </source>
</evidence>
<dbReference type="PROSITE" id="PS50089">
    <property type="entry name" value="ZF_RING_2"/>
    <property type="match status" value="1"/>
</dbReference>
<proteinExistence type="inferred from homology"/>
<keyword evidence="9" id="KW-0833">Ubl conjugation pathway</keyword>
<evidence type="ECO:0000313" key="19">
    <source>
        <dbReference type="Proteomes" id="UP000323000"/>
    </source>
</evidence>
<evidence type="ECO:0000256" key="7">
    <source>
        <dbReference type="ARBA" id="ARBA00022723"/>
    </source>
</evidence>
<evidence type="ECO:0000256" key="2">
    <source>
        <dbReference type="ARBA" id="ARBA00004167"/>
    </source>
</evidence>
<dbReference type="SMART" id="SM00184">
    <property type="entry name" value="RING"/>
    <property type="match status" value="1"/>
</dbReference>
<sequence>MGWFFLEMKENTIPSPSSLQAYFVPDNQPPPTASQNLHSDGGGFNLNDKVSPSILLIIIILAIIFFVSGLLHLLVRFLFRPPSRDPEEIDNVTALQGQLQQLFHLHDSGVEQSFIDTLPVFYYKAIIGLKTPFDCAVCLCEFEPDDKLRLLPKCSHAFHMDCIDTWLLSHSTCPLCRASLIPDFSSNNNCSPIVLVLESGSESSREIVCDNRESSSVLGRTSSVLRTSSHLGICLGDSELGSSHFDYTNKSCEFLTREDAIAPAIAVAVDSGEKVVPVKLGKYRNVDGGESSSSNKNIDERRCFSMGSFEYVMDENSLLQVPIRTPAKKQYGKKSSLPLNPGYRPAMSEYDCESRRGFSGFDTFRGIEETVCSSTSKGNAISRNRKDSFSISKIWLRGKKEKQNLPEDSSRRAFSFRFPVNQNVAAAADGYGDTKSKNGDVGGRRTKSEIGIGMWENRGSELGCDEENQSCASMDSLAKTPSFARRTLLWLVGSRPNKETTYKWEAVIIHPLVLRIEKGENHRQNGLWADMCPGQGLALREEEAQAFYQNRQGNDRGYGGNNYNPNWRNNQWGEDFFQAFEEEVRLLEKEKEGRMIESDVIEDKIVDAKDINLIKEIDILEKEKEEEEEALKAGIHQSGKLCAALSDMNLLVGKLQCASQNSQSKVATQYEENVRVGNGEKDVAEIRKLSRSAIWNSTASQSCEYNIAECGERARSQFWKKICDFEL</sequence>
<name>A0A5C7HX72_9ROSI</name>
<dbReference type="AlphaFoldDB" id="A0A5C7HX72"/>
<evidence type="ECO:0000256" key="3">
    <source>
        <dbReference type="ARBA" id="ARBA00004906"/>
    </source>
</evidence>